<evidence type="ECO:0000256" key="6">
    <source>
        <dbReference type="ARBA" id="ARBA00023211"/>
    </source>
</evidence>
<dbReference type="EC" id="3.6.1.54" evidence="8"/>
<feature type="domain" description="Calcineurin-like phosphoesterase" evidence="7">
    <location>
        <begin position="6"/>
        <end position="210"/>
    </location>
</feature>
<evidence type="ECO:0000259" key="7">
    <source>
        <dbReference type="Pfam" id="PF00149"/>
    </source>
</evidence>
<name>A0ABW4ZJT0_9SPHI</name>
<dbReference type="InterPro" id="IPR004843">
    <property type="entry name" value="Calcineurin-like_PHP"/>
</dbReference>
<dbReference type="EMBL" id="JBHUHZ010000001">
    <property type="protein sequence ID" value="MFD2161797.1"/>
    <property type="molecule type" value="Genomic_DNA"/>
</dbReference>
<evidence type="ECO:0000313" key="8">
    <source>
        <dbReference type="EMBL" id="MFD2161797.1"/>
    </source>
</evidence>
<dbReference type="RefSeq" id="WP_255898537.1">
    <property type="nucleotide sequence ID" value="NZ_JAFMZO010000001.1"/>
</dbReference>
<evidence type="ECO:0000313" key="9">
    <source>
        <dbReference type="Proteomes" id="UP001597387"/>
    </source>
</evidence>
<keyword evidence="9" id="KW-1185">Reference proteome</keyword>
<keyword evidence="3" id="KW-0479">Metal-binding</keyword>
<dbReference type="PANTHER" id="PTHR34990">
    <property type="entry name" value="UDP-2,3-DIACYLGLUCOSAMINE HYDROLASE-RELATED"/>
    <property type="match status" value="1"/>
</dbReference>
<dbReference type="Gene3D" id="3.60.21.10">
    <property type="match status" value="1"/>
</dbReference>
<evidence type="ECO:0000256" key="4">
    <source>
        <dbReference type="ARBA" id="ARBA00022801"/>
    </source>
</evidence>
<keyword evidence="5" id="KW-0472">Membrane</keyword>
<accession>A0ABW4ZJT0</accession>
<evidence type="ECO:0000256" key="1">
    <source>
        <dbReference type="ARBA" id="ARBA00022475"/>
    </source>
</evidence>
<dbReference type="Proteomes" id="UP001597387">
    <property type="component" value="Unassembled WGS sequence"/>
</dbReference>
<gene>
    <name evidence="8" type="ORF">ACFSJU_05285</name>
</gene>
<dbReference type="InterPro" id="IPR029052">
    <property type="entry name" value="Metallo-depent_PP-like"/>
</dbReference>
<keyword evidence="2" id="KW-0997">Cell inner membrane</keyword>
<dbReference type="Pfam" id="PF00149">
    <property type="entry name" value="Metallophos"/>
    <property type="match status" value="1"/>
</dbReference>
<dbReference type="CDD" id="cd07398">
    <property type="entry name" value="MPP_YbbF-LpxH"/>
    <property type="match status" value="1"/>
</dbReference>
<keyword evidence="6" id="KW-0464">Manganese</keyword>
<reference evidence="9" key="1">
    <citation type="journal article" date="2019" name="Int. J. Syst. Evol. Microbiol.">
        <title>The Global Catalogue of Microorganisms (GCM) 10K type strain sequencing project: providing services to taxonomists for standard genome sequencing and annotation.</title>
        <authorList>
            <consortium name="The Broad Institute Genomics Platform"/>
            <consortium name="The Broad Institute Genome Sequencing Center for Infectious Disease"/>
            <person name="Wu L."/>
            <person name="Ma J."/>
        </authorList>
    </citation>
    <scope>NUCLEOTIDE SEQUENCE [LARGE SCALE GENOMIC DNA]</scope>
    <source>
        <strain evidence="9">KCTC 42217</strain>
    </source>
</reference>
<dbReference type="SUPFAM" id="SSF56300">
    <property type="entry name" value="Metallo-dependent phosphatases"/>
    <property type="match status" value="1"/>
</dbReference>
<organism evidence="8 9">
    <name type="scientific">Paradesertivirga mongoliensis</name>
    <dbReference type="NCBI Taxonomy" id="2100740"/>
    <lineage>
        <taxon>Bacteria</taxon>
        <taxon>Pseudomonadati</taxon>
        <taxon>Bacteroidota</taxon>
        <taxon>Sphingobacteriia</taxon>
        <taxon>Sphingobacteriales</taxon>
        <taxon>Sphingobacteriaceae</taxon>
        <taxon>Paradesertivirga</taxon>
    </lineage>
</organism>
<proteinExistence type="predicted"/>
<evidence type="ECO:0000256" key="3">
    <source>
        <dbReference type="ARBA" id="ARBA00022723"/>
    </source>
</evidence>
<evidence type="ECO:0000256" key="5">
    <source>
        <dbReference type="ARBA" id="ARBA00023136"/>
    </source>
</evidence>
<sequence length="270" mass="31789">MSNRNKIYFASDFHLGVSNYELSREREATIVRWLDSIKEDAAQLFLVGDVFDFWFEYKRAVPRGFIRFLGKLAELSDAGIKITMFKGNHDMWMFGYLNKEFDATLVSDELVIELQGKKIYLHHGDGLGPGDAKYKILKKFFRSSFCQWMFARLHPNLGIGIALVWSRRSRLSQAKTERFMGEQQEWLANYSKEMLQKEHFDYFIFGHRHLPLDIRLNESSRYINLGEWLNFNSYAVLEDGEVFLRYFEKEPYGAHNGVNDTESLIDEKKD</sequence>
<keyword evidence="4 8" id="KW-0378">Hydrolase</keyword>
<protein>
    <submittedName>
        <fullName evidence="8">UDP-2,3-diacylglucosamine diphosphatase</fullName>
        <ecNumber evidence="8">3.6.1.54</ecNumber>
    </submittedName>
</protein>
<dbReference type="InterPro" id="IPR043461">
    <property type="entry name" value="LpxH-like"/>
</dbReference>
<evidence type="ECO:0000256" key="2">
    <source>
        <dbReference type="ARBA" id="ARBA00022519"/>
    </source>
</evidence>
<dbReference type="GO" id="GO:0016787">
    <property type="term" value="F:hydrolase activity"/>
    <property type="evidence" value="ECO:0007669"/>
    <property type="project" value="UniProtKB-KW"/>
</dbReference>
<keyword evidence="1" id="KW-1003">Cell membrane</keyword>
<comment type="caution">
    <text evidence="8">The sequence shown here is derived from an EMBL/GenBank/DDBJ whole genome shotgun (WGS) entry which is preliminary data.</text>
</comment>
<dbReference type="PANTHER" id="PTHR34990:SF1">
    <property type="entry name" value="UDP-2,3-DIACYLGLUCOSAMINE HYDROLASE"/>
    <property type="match status" value="1"/>
</dbReference>